<evidence type="ECO:0000313" key="2">
    <source>
        <dbReference type="Proteomes" id="UP001057402"/>
    </source>
</evidence>
<gene>
    <name evidence="1" type="ORF">MLD38_029602</name>
</gene>
<reference evidence="2" key="1">
    <citation type="journal article" date="2023" name="Front. Plant Sci.">
        <title>Chromosomal-level genome assembly of Melastoma candidum provides insights into trichome evolution.</title>
        <authorList>
            <person name="Zhong Y."/>
            <person name="Wu W."/>
            <person name="Sun C."/>
            <person name="Zou P."/>
            <person name="Liu Y."/>
            <person name="Dai S."/>
            <person name="Zhou R."/>
        </authorList>
    </citation>
    <scope>NUCLEOTIDE SEQUENCE [LARGE SCALE GENOMIC DNA]</scope>
</reference>
<proteinExistence type="predicted"/>
<keyword evidence="2" id="KW-1185">Reference proteome</keyword>
<evidence type="ECO:0000313" key="1">
    <source>
        <dbReference type="EMBL" id="KAI4331412.1"/>
    </source>
</evidence>
<comment type="caution">
    <text evidence="1">The sequence shown here is derived from an EMBL/GenBank/DDBJ whole genome shotgun (WGS) entry which is preliminary data.</text>
</comment>
<dbReference type="Proteomes" id="UP001057402">
    <property type="component" value="Chromosome 8"/>
</dbReference>
<name>A0ACB9N6C6_9MYRT</name>
<accession>A0ACB9N6C6</accession>
<sequence length="162" mass="18228">MHLVATVNRSNLVIVDIDCTIDLSNQSPAEEETTEPQKQQEKKVMLSGLLNFVDGLWSSIGDEHIIIFTTNHKEKLDPALLRLGRMDLHVNMSYCTPSGFRVLASNYLGAKEHNLFGVIEDLIRETEVTPTEVAEELMKSDKALCDVIEFLRAKQMGEVKVK</sequence>
<dbReference type="EMBL" id="CM042887">
    <property type="protein sequence ID" value="KAI4331412.1"/>
    <property type="molecule type" value="Genomic_DNA"/>
</dbReference>
<protein>
    <submittedName>
        <fullName evidence="1">Uncharacterized protein</fullName>
    </submittedName>
</protein>
<organism evidence="1 2">
    <name type="scientific">Melastoma candidum</name>
    <dbReference type="NCBI Taxonomy" id="119954"/>
    <lineage>
        <taxon>Eukaryota</taxon>
        <taxon>Viridiplantae</taxon>
        <taxon>Streptophyta</taxon>
        <taxon>Embryophyta</taxon>
        <taxon>Tracheophyta</taxon>
        <taxon>Spermatophyta</taxon>
        <taxon>Magnoliopsida</taxon>
        <taxon>eudicotyledons</taxon>
        <taxon>Gunneridae</taxon>
        <taxon>Pentapetalae</taxon>
        <taxon>rosids</taxon>
        <taxon>malvids</taxon>
        <taxon>Myrtales</taxon>
        <taxon>Melastomataceae</taxon>
        <taxon>Melastomatoideae</taxon>
        <taxon>Melastomateae</taxon>
        <taxon>Melastoma</taxon>
    </lineage>
</organism>